<evidence type="ECO:0000313" key="2">
    <source>
        <dbReference type="EMBL" id="QLB62243.1"/>
    </source>
</evidence>
<dbReference type="Pfam" id="PF21818">
    <property type="entry name" value="DUF6884"/>
    <property type="match status" value="1"/>
</dbReference>
<name>A0A9Q6S0G9_9BURK</name>
<organism evidence="2 3">
    <name type="scientific">Paraburkholderia caribensis</name>
    <dbReference type="NCBI Taxonomy" id="75105"/>
    <lineage>
        <taxon>Bacteria</taxon>
        <taxon>Pseudomonadati</taxon>
        <taxon>Pseudomonadota</taxon>
        <taxon>Betaproteobacteria</taxon>
        <taxon>Burkholderiales</taxon>
        <taxon>Burkholderiaceae</taxon>
        <taxon>Paraburkholderia</taxon>
    </lineage>
</organism>
<gene>
    <name evidence="2" type="ORF">A9O66_07535</name>
</gene>
<proteinExistence type="predicted"/>
<dbReference type="Proteomes" id="UP000509548">
    <property type="component" value="Chromosome 1"/>
</dbReference>
<dbReference type="EMBL" id="CP015958">
    <property type="protein sequence ID" value="QLB62243.1"/>
    <property type="molecule type" value="Genomic_DNA"/>
</dbReference>
<evidence type="ECO:0000313" key="3">
    <source>
        <dbReference type="Proteomes" id="UP000509548"/>
    </source>
</evidence>
<reference evidence="2 3" key="1">
    <citation type="journal article" date="2014" name="Genome Announc.">
        <title>Draft Genome Sequence of the Haloacid-Degrading Burkholderia caribensis Strain MBA4.</title>
        <authorList>
            <person name="Pan Y."/>
            <person name="Kong K.F."/>
            <person name="Tsang J.S."/>
        </authorList>
    </citation>
    <scope>NUCLEOTIDE SEQUENCE [LARGE SCALE GENOMIC DNA]</scope>
    <source>
        <strain evidence="2 3">852011</strain>
    </source>
</reference>
<feature type="domain" description="DUF6884" evidence="1">
    <location>
        <begin position="14"/>
        <end position="143"/>
    </location>
</feature>
<dbReference type="AlphaFoldDB" id="A0A9Q6S0G9"/>
<sequence>MTLVGMAMADTPTVYLVSCVGKKLDRAACAKDLYDSTLFRLARHYVERQQGVWFILSARYGLVAPDQRIEPYDQTLNNMKVAERRAWAHRVQQQMDAGFQSGGRCVVLAGNRYREFLMDYLSKRFTTEVPMDGLRIGEQQRWLLDN</sequence>
<evidence type="ECO:0000259" key="1">
    <source>
        <dbReference type="Pfam" id="PF21818"/>
    </source>
</evidence>
<protein>
    <recommendedName>
        <fullName evidence="1">DUF6884 domain-containing protein</fullName>
    </recommendedName>
</protein>
<accession>A0A9Q6S0G9</accession>
<dbReference type="InterPro" id="IPR049251">
    <property type="entry name" value="DUF6884"/>
</dbReference>